<dbReference type="PANTHER" id="PTHR24096:SF267">
    <property type="entry name" value="MALONATE--COA LIGASE ACSF3, MITOCHONDRIAL"/>
    <property type="match status" value="1"/>
</dbReference>
<feature type="domain" description="AMP-dependent synthetase/ligase" evidence="1">
    <location>
        <begin position="23"/>
        <end position="364"/>
    </location>
</feature>
<comment type="caution">
    <text evidence="3">The sequence shown here is derived from an EMBL/GenBank/DDBJ whole genome shotgun (WGS) entry which is preliminary data.</text>
</comment>
<dbReference type="InterPro" id="IPR025110">
    <property type="entry name" value="AMP-bd_C"/>
</dbReference>
<dbReference type="Gene3D" id="3.30.300.30">
    <property type="match status" value="1"/>
</dbReference>
<dbReference type="GO" id="GO:0016405">
    <property type="term" value="F:CoA-ligase activity"/>
    <property type="evidence" value="ECO:0007669"/>
    <property type="project" value="TreeGrafter"/>
</dbReference>
<keyword evidence="3" id="KW-0436">Ligase</keyword>
<dbReference type="InterPro" id="IPR045851">
    <property type="entry name" value="AMP-bd_C_sf"/>
</dbReference>
<dbReference type="InterPro" id="IPR000873">
    <property type="entry name" value="AMP-dep_synth/lig_dom"/>
</dbReference>
<dbReference type="PROSITE" id="PS00455">
    <property type="entry name" value="AMP_BINDING"/>
    <property type="match status" value="1"/>
</dbReference>
<dbReference type="Pfam" id="PF13193">
    <property type="entry name" value="AMP-binding_C"/>
    <property type="match status" value="1"/>
</dbReference>
<evidence type="ECO:0000259" key="2">
    <source>
        <dbReference type="Pfam" id="PF13193"/>
    </source>
</evidence>
<evidence type="ECO:0000259" key="1">
    <source>
        <dbReference type="Pfam" id="PF00501"/>
    </source>
</evidence>
<accession>A0A2W5LCW6</accession>
<dbReference type="PANTHER" id="PTHR24096">
    <property type="entry name" value="LONG-CHAIN-FATTY-ACID--COA LIGASE"/>
    <property type="match status" value="1"/>
</dbReference>
<dbReference type="SUPFAM" id="SSF56801">
    <property type="entry name" value="Acetyl-CoA synthetase-like"/>
    <property type="match status" value="1"/>
</dbReference>
<name>A0A2W5LCW6_SPHMC</name>
<dbReference type="InterPro" id="IPR020845">
    <property type="entry name" value="AMP-binding_CS"/>
</dbReference>
<protein>
    <submittedName>
        <fullName evidence="3">4-coumarate--CoA ligase</fullName>
    </submittedName>
</protein>
<dbReference type="Proteomes" id="UP000248597">
    <property type="component" value="Unassembled WGS sequence"/>
</dbReference>
<dbReference type="AlphaFoldDB" id="A0A2W5LCW6"/>
<dbReference type="Gene3D" id="3.40.50.12780">
    <property type="entry name" value="N-terminal domain of ligase-like"/>
    <property type="match status" value="1"/>
</dbReference>
<sequence length="510" mass="55631">MTRHSRSLDSAFDTLTNLLRLCAADRPDHPAIIDGERVIDYRRLDGDVDRAAAALSAAGVCHGDRVAIVADMSAEYLVATLAALRLGAISVPIAPSATSEAKLAMLSDAAPSVLFADQNNAASVAAFGGFINLEESKFDQWLPPLGTRPEPVDVDPDHAFNIIYSSGTTGTPKGIVQSHAMRWHHVQRGRVAGYSADSITLVSTPLYSNTTLVSVIPTLAFGGTLVLLPKFDAKMFLELAERWRVTHAMLVPVQYRRLLGLPEFNNYDLSSFQMKTCTSAPFAADLKAEVLRRWPGGLVEIYGMTEGGASMTLAAHLYPDKLHTVGRPVEGHFVRIVDDAGDEVLGGGVGEIVGRSPAMMSCYHNQPLLTREAEWYDDKGIRYIRTGDIGKFDEDGFLILLDRKKDMIISGGFNIFPSDLEAILRQHPGLSDVAVVGVPSAEWGETPVVFAVPQPGANPDRETVRDWFAERVGKTQRLSDLVWVTELPRNAIGKVLKRDLRDKYIVGQPS</sequence>
<feature type="domain" description="AMP-binding enzyme C-terminal" evidence="2">
    <location>
        <begin position="420"/>
        <end position="494"/>
    </location>
</feature>
<dbReference type="EMBL" id="QFPJ01000002">
    <property type="protein sequence ID" value="PZQ24495.1"/>
    <property type="molecule type" value="Genomic_DNA"/>
</dbReference>
<evidence type="ECO:0000313" key="3">
    <source>
        <dbReference type="EMBL" id="PZQ24495.1"/>
    </source>
</evidence>
<dbReference type="InterPro" id="IPR042099">
    <property type="entry name" value="ANL_N_sf"/>
</dbReference>
<dbReference type="Pfam" id="PF00501">
    <property type="entry name" value="AMP-binding"/>
    <property type="match status" value="1"/>
</dbReference>
<reference evidence="3 4" key="1">
    <citation type="submission" date="2017-08" db="EMBL/GenBank/DDBJ databases">
        <title>Infants hospitalized years apart are colonized by the same room-sourced microbial strains.</title>
        <authorList>
            <person name="Brooks B."/>
            <person name="Olm M.R."/>
            <person name="Firek B.A."/>
            <person name="Baker R."/>
            <person name="Thomas B.C."/>
            <person name="Morowitz M.J."/>
            <person name="Banfield J.F."/>
        </authorList>
    </citation>
    <scope>NUCLEOTIDE SEQUENCE [LARGE SCALE GENOMIC DNA]</scope>
    <source>
        <strain evidence="3">S2_005_003_R2_47</strain>
    </source>
</reference>
<gene>
    <name evidence="3" type="ORF">DI569_01350</name>
</gene>
<evidence type="ECO:0000313" key="4">
    <source>
        <dbReference type="Proteomes" id="UP000248597"/>
    </source>
</evidence>
<organism evidence="3 4">
    <name type="scientific">Sphingopyxis macrogoltabida</name>
    <name type="common">Sphingomonas macrogoltabidus</name>
    <dbReference type="NCBI Taxonomy" id="33050"/>
    <lineage>
        <taxon>Bacteria</taxon>
        <taxon>Pseudomonadati</taxon>
        <taxon>Pseudomonadota</taxon>
        <taxon>Alphaproteobacteria</taxon>
        <taxon>Sphingomonadales</taxon>
        <taxon>Sphingomonadaceae</taxon>
        <taxon>Sphingopyxis</taxon>
    </lineage>
</organism>
<proteinExistence type="predicted"/>